<sequence length="238" mass="27878">MESWKQSFWIATFEWKHSPKSFLYLLGILIVSLLLIRSLIPTYLEEASMGLDFYFLAFIFSGLLSQYVRPKDFQLQKITGLFYASPFLIALNQLAVEKEVIVTYKFLSYLFYYTLYSGMLLIVLYPSFQQVMTLGSYVAFSIIWFCFGIYIGCVNPTFEAHSNLGWNIFYGLLFGSMIFIAYLFIFYKWYDAGLVSWTIYLATEKPLLASIISIVLAIIGWNFWKKIMLRKLMKTDYL</sequence>
<accession>A0A2V3VZK9</accession>
<keyword evidence="3" id="KW-1185">Reference proteome</keyword>
<feature type="transmembrane region" description="Helical" evidence="1">
    <location>
        <begin position="109"/>
        <end position="128"/>
    </location>
</feature>
<feature type="transmembrane region" description="Helical" evidence="1">
    <location>
        <begin position="207"/>
        <end position="224"/>
    </location>
</feature>
<name>A0A2V3VZK9_9BACI</name>
<keyword evidence="1" id="KW-1133">Transmembrane helix</keyword>
<protein>
    <submittedName>
        <fullName evidence="2">Uncharacterized protein</fullName>
    </submittedName>
</protein>
<feature type="transmembrane region" description="Helical" evidence="1">
    <location>
        <begin position="134"/>
        <end position="154"/>
    </location>
</feature>
<dbReference type="OrthoDB" id="2965073at2"/>
<dbReference type="EMBL" id="QJJQ01000005">
    <property type="protein sequence ID" value="PXW87503.1"/>
    <property type="molecule type" value="Genomic_DNA"/>
</dbReference>
<evidence type="ECO:0000256" key="1">
    <source>
        <dbReference type="SAM" id="Phobius"/>
    </source>
</evidence>
<feature type="transmembrane region" description="Helical" evidence="1">
    <location>
        <begin position="166"/>
        <end position="187"/>
    </location>
</feature>
<reference evidence="2 3" key="1">
    <citation type="submission" date="2018-05" db="EMBL/GenBank/DDBJ databases">
        <title>Genomic Encyclopedia of Type Strains, Phase IV (KMG-IV): sequencing the most valuable type-strain genomes for metagenomic binning, comparative biology and taxonomic classification.</title>
        <authorList>
            <person name="Goeker M."/>
        </authorList>
    </citation>
    <scope>NUCLEOTIDE SEQUENCE [LARGE SCALE GENOMIC DNA]</scope>
    <source>
        <strain evidence="2 3">DSM 28556</strain>
    </source>
</reference>
<evidence type="ECO:0000313" key="2">
    <source>
        <dbReference type="EMBL" id="PXW87503.1"/>
    </source>
</evidence>
<dbReference type="AlphaFoldDB" id="A0A2V3VZK9"/>
<dbReference type="RefSeq" id="WP_110395091.1">
    <property type="nucleotide sequence ID" value="NZ_JBHUHB010000001.1"/>
</dbReference>
<comment type="caution">
    <text evidence="2">The sequence shown here is derived from an EMBL/GenBank/DDBJ whole genome shotgun (WGS) entry which is preliminary data.</text>
</comment>
<keyword evidence="1" id="KW-0812">Transmembrane</keyword>
<keyword evidence="1" id="KW-0472">Membrane</keyword>
<gene>
    <name evidence="2" type="ORF">DFR56_105145</name>
</gene>
<feature type="transmembrane region" description="Helical" evidence="1">
    <location>
        <begin position="51"/>
        <end position="68"/>
    </location>
</feature>
<dbReference type="Proteomes" id="UP000247978">
    <property type="component" value="Unassembled WGS sequence"/>
</dbReference>
<evidence type="ECO:0000313" key="3">
    <source>
        <dbReference type="Proteomes" id="UP000247978"/>
    </source>
</evidence>
<proteinExistence type="predicted"/>
<feature type="transmembrane region" description="Helical" evidence="1">
    <location>
        <begin position="22"/>
        <end position="44"/>
    </location>
</feature>
<organism evidence="2 3">
    <name type="scientific">Pseudogracilibacillus auburnensis</name>
    <dbReference type="NCBI Taxonomy" id="1494959"/>
    <lineage>
        <taxon>Bacteria</taxon>
        <taxon>Bacillati</taxon>
        <taxon>Bacillota</taxon>
        <taxon>Bacilli</taxon>
        <taxon>Bacillales</taxon>
        <taxon>Bacillaceae</taxon>
        <taxon>Pseudogracilibacillus</taxon>
    </lineage>
</organism>